<feature type="transmembrane region" description="Helical" evidence="1">
    <location>
        <begin position="90"/>
        <end position="109"/>
    </location>
</feature>
<evidence type="ECO:0000313" key="3">
    <source>
        <dbReference type="EMBL" id="PJE35314.1"/>
    </source>
</evidence>
<feature type="transmembrane region" description="Helical" evidence="1">
    <location>
        <begin position="227"/>
        <end position="245"/>
    </location>
</feature>
<dbReference type="EMBL" id="PGTB01000100">
    <property type="protein sequence ID" value="PJE35314.1"/>
    <property type="molecule type" value="Genomic_DNA"/>
</dbReference>
<keyword evidence="1" id="KW-0812">Transmembrane</keyword>
<dbReference type="InterPro" id="IPR034804">
    <property type="entry name" value="SQR/QFR_C/D"/>
</dbReference>
<feature type="transmembrane region" description="Helical" evidence="1">
    <location>
        <begin position="57"/>
        <end position="78"/>
    </location>
</feature>
<sequence length="313" mass="34208">MSALWRGNWATRLRIASGLVLFAFVLTHFLNIGLGLFSSDLMHRVQDWRQVVTRSLPGGLVLYAALLVHAGLALTRLARRNTLKMPAWEAVQIALGLVIPLLLLPHVIYTRAAHQLYAVDDSPAYLIGLIFGTPDAWLQSLLLLIVWTHGCMGLHFWLRGTAWWQRANPVLTALSVLVPGFALTGFLTEGRRVALALADAAQRAELMGVVNWPDSAAFAGLARIETALTVVLWMILALVAAVYLLRKLLIRRKSVRIHYVDGPAVTAPRGPTLLEMSRANGVPHTSLCGGRGRCTTCRVVIEAGADSLPPPDE</sequence>
<dbReference type="GO" id="GO:0051536">
    <property type="term" value="F:iron-sulfur cluster binding"/>
    <property type="evidence" value="ECO:0007669"/>
    <property type="project" value="InterPro"/>
</dbReference>
<reference evidence="3 4" key="1">
    <citation type="journal article" date="2018" name="Int. J. Syst. Evol. Microbiol.">
        <title>Pseudooceanicola lipolyticus sp. nov., a marine alphaproteobacterium, reclassification of Oceanicola flagellatus as Pseudooceanicola flagellatus comb. nov. and emended description of the genus Pseudooceanicola.</title>
        <authorList>
            <person name="Huang M.-M."/>
            <person name="Guo L.-L."/>
            <person name="Wu Y.-H."/>
            <person name="Lai Q.-L."/>
            <person name="Shao Z.-Z."/>
            <person name="Wang C.-S."/>
            <person name="Wu M."/>
            <person name="Xu X.-W."/>
        </authorList>
    </citation>
    <scope>NUCLEOTIDE SEQUENCE [LARGE SCALE GENOMIC DNA]</scope>
    <source>
        <strain evidence="3 4">157</strain>
    </source>
</reference>
<dbReference type="InterPro" id="IPR001041">
    <property type="entry name" value="2Fe-2S_ferredoxin-type"/>
</dbReference>
<proteinExistence type="predicted"/>
<gene>
    <name evidence="3" type="ORF">CVM52_17845</name>
</gene>
<organism evidence="3 4">
    <name type="scientific">Pseudooceanicola lipolyticus</name>
    <dbReference type="NCBI Taxonomy" id="2029104"/>
    <lineage>
        <taxon>Bacteria</taxon>
        <taxon>Pseudomonadati</taxon>
        <taxon>Pseudomonadota</taxon>
        <taxon>Alphaproteobacteria</taxon>
        <taxon>Rhodobacterales</taxon>
        <taxon>Paracoccaceae</taxon>
        <taxon>Pseudooceanicola</taxon>
    </lineage>
</organism>
<accession>A0A2M8IXU9</accession>
<name>A0A2M8IXU9_9RHOB</name>
<dbReference type="RefSeq" id="WP_133119891.1">
    <property type="nucleotide sequence ID" value="NZ_PGTB01000100.1"/>
</dbReference>
<dbReference type="Proteomes" id="UP000231553">
    <property type="component" value="Unassembled WGS sequence"/>
</dbReference>
<feature type="domain" description="2Fe-2S ferredoxin-type" evidence="2">
    <location>
        <begin position="265"/>
        <end position="305"/>
    </location>
</feature>
<evidence type="ECO:0000256" key="1">
    <source>
        <dbReference type="SAM" id="Phobius"/>
    </source>
</evidence>
<feature type="transmembrane region" description="Helical" evidence="1">
    <location>
        <begin position="12"/>
        <end position="37"/>
    </location>
</feature>
<dbReference type="SUPFAM" id="SSF81343">
    <property type="entry name" value="Fumarate reductase respiratory complex transmembrane subunits"/>
    <property type="match status" value="1"/>
</dbReference>
<feature type="non-terminal residue" evidence="3">
    <location>
        <position position="313"/>
    </location>
</feature>
<dbReference type="InterPro" id="IPR012675">
    <property type="entry name" value="Beta-grasp_dom_sf"/>
</dbReference>
<dbReference type="CDD" id="cd00207">
    <property type="entry name" value="fer2"/>
    <property type="match status" value="1"/>
</dbReference>
<comment type="caution">
    <text evidence="3">The sequence shown here is derived from an EMBL/GenBank/DDBJ whole genome shotgun (WGS) entry which is preliminary data.</text>
</comment>
<evidence type="ECO:0000259" key="2">
    <source>
        <dbReference type="Pfam" id="PF00111"/>
    </source>
</evidence>
<dbReference type="Pfam" id="PF00111">
    <property type="entry name" value="Fer2"/>
    <property type="match status" value="1"/>
</dbReference>
<keyword evidence="1" id="KW-1133">Transmembrane helix</keyword>
<evidence type="ECO:0000313" key="4">
    <source>
        <dbReference type="Proteomes" id="UP000231553"/>
    </source>
</evidence>
<feature type="transmembrane region" description="Helical" evidence="1">
    <location>
        <begin position="170"/>
        <end position="188"/>
    </location>
</feature>
<dbReference type="GO" id="GO:0016020">
    <property type="term" value="C:membrane"/>
    <property type="evidence" value="ECO:0007669"/>
    <property type="project" value="InterPro"/>
</dbReference>
<dbReference type="AlphaFoldDB" id="A0A2M8IXU9"/>
<protein>
    <submittedName>
        <fullName evidence="3">Adenylate/guanylate cyclase domain-containing protein</fullName>
    </submittedName>
</protein>
<keyword evidence="1" id="KW-0472">Membrane</keyword>
<dbReference type="Gene3D" id="3.10.20.30">
    <property type="match status" value="1"/>
</dbReference>
<feature type="transmembrane region" description="Helical" evidence="1">
    <location>
        <begin position="136"/>
        <end position="158"/>
    </location>
</feature>
<keyword evidence="4" id="KW-1185">Reference proteome</keyword>
<dbReference type="InterPro" id="IPR036010">
    <property type="entry name" value="2Fe-2S_ferredoxin-like_sf"/>
</dbReference>
<dbReference type="OrthoDB" id="341967at2"/>
<dbReference type="SUPFAM" id="SSF54292">
    <property type="entry name" value="2Fe-2S ferredoxin-like"/>
    <property type="match status" value="1"/>
</dbReference>